<accession>A0A348WBM8</accession>
<keyword evidence="2 3" id="KW-0560">Oxidoreductase</keyword>
<comment type="function">
    <text evidence="3">Catalyzes the reduction of 1-pyrroline-5-carboxylate (PCA) to L-proline.</text>
</comment>
<protein>
    <recommendedName>
        <fullName evidence="3">Pyrroline-5-carboxylate reductase</fullName>
        <shortName evidence="3">P5C reductase</shortName>
        <shortName evidence="3">P5CR</shortName>
        <ecNumber evidence="3">1.5.1.2</ecNumber>
    </recommendedName>
    <alternativeName>
        <fullName evidence="3">PCA reductase</fullName>
    </alternativeName>
</protein>
<dbReference type="HAMAP" id="MF_01925">
    <property type="entry name" value="P5C_reductase"/>
    <property type="match status" value="1"/>
</dbReference>
<evidence type="ECO:0000313" key="6">
    <source>
        <dbReference type="Proteomes" id="UP000264719"/>
    </source>
</evidence>
<feature type="domain" description="Pyrroline-5-carboxylate reductase dimerisation" evidence="4">
    <location>
        <begin position="159"/>
        <end position="262"/>
    </location>
</feature>
<sequence length="264" mass="26511">MRDLTPLALVGASGWLGRFMGPALLRAGVVEPGDFIGLNRSGASEAYAAWPGLRWSTDPEAGLAGAGMVILSLRPDEFRAARLRCPGALVLSVMAGVSMAEIRERTGARAVVRSMPNAAMEIGQSFSPWVAEAEADDADRAMVRAVLGASGREEAFAREADIDVYAAICGAGPAWAALLLEALAAAGRAEGLSPEQALAAAEGAVVGAGAMLAGQGAQAGAMVDEFIAYAGTTAAGLEAARAAGFAEAVAAGIAAGTQKARALG</sequence>
<reference evidence="5 6" key="1">
    <citation type="journal article" date="2018" name="Nat. Biotechnol.">
        <title>A standardized bacterial taxonomy based on genome phylogeny substantially revises the tree of life.</title>
        <authorList>
            <person name="Parks D.H."/>
            <person name="Chuvochina M."/>
            <person name="Waite D.W."/>
            <person name="Rinke C."/>
            <person name="Skarshewski A."/>
            <person name="Chaumeil P.A."/>
            <person name="Hugenholtz P."/>
        </authorList>
    </citation>
    <scope>NUCLEOTIDE SEQUENCE [LARGE SCALE GENOMIC DNA]</scope>
    <source>
        <strain evidence="5">UBA9169</strain>
    </source>
</reference>
<dbReference type="InterPro" id="IPR029036">
    <property type="entry name" value="P5CR_dimer"/>
</dbReference>
<dbReference type="SUPFAM" id="SSF48179">
    <property type="entry name" value="6-phosphogluconate dehydrogenase C-terminal domain-like"/>
    <property type="match status" value="1"/>
</dbReference>
<dbReference type="GO" id="GO:0005737">
    <property type="term" value="C:cytoplasm"/>
    <property type="evidence" value="ECO:0007669"/>
    <property type="project" value="UniProtKB-SubCell"/>
</dbReference>
<gene>
    <name evidence="3" type="primary">proC</name>
    <name evidence="5" type="ORF">DCS45_08705</name>
</gene>
<dbReference type="AlphaFoldDB" id="A0A348WBM8"/>
<dbReference type="PIRSF" id="PIRSF000193">
    <property type="entry name" value="Pyrrol-5-carb_rd"/>
    <property type="match status" value="1"/>
</dbReference>
<comment type="pathway">
    <text evidence="3">Amino-acid biosynthesis; L-proline biosynthesis; L-proline from L-glutamate 5-semialdehyde: step 1/1.</text>
</comment>
<evidence type="ECO:0000256" key="3">
    <source>
        <dbReference type="HAMAP-Rule" id="MF_01925"/>
    </source>
</evidence>
<keyword evidence="3" id="KW-0641">Proline biosynthesis</keyword>
<dbReference type="GO" id="GO:0055129">
    <property type="term" value="P:L-proline biosynthetic process"/>
    <property type="evidence" value="ECO:0007669"/>
    <property type="project" value="UniProtKB-UniRule"/>
</dbReference>
<organism evidence="5 6">
    <name type="scientific">Roseovarius nubinhibens</name>
    <dbReference type="NCBI Taxonomy" id="314263"/>
    <lineage>
        <taxon>Bacteria</taxon>
        <taxon>Pseudomonadati</taxon>
        <taxon>Pseudomonadota</taxon>
        <taxon>Alphaproteobacteria</taxon>
        <taxon>Rhodobacterales</taxon>
        <taxon>Roseobacteraceae</taxon>
        <taxon>Roseovarius</taxon>
    </lineage>
</organism>
<dbReference type="Gene3D" id="3.40.50.720">
    <property type="entry name" value="NAD(P)-binding Rossmann-like Domain"/>
    <property type="match status" value="1"/>
</dbReference>
<dbReference type="InterPro" id="IPR008927">
    <property type="entry name" value="6-PGluconate_DH-like_C_sf"/>
</dbReference>
<comment type="subcellular location">
    <subcellularLocation>
        <location evidence="3">Cytoplasm</location>
    </subcellularLocation>
</comment>
<dbReference type="Gene3D" id="1.10.3730.10">
    <property type="entry name" value="ProC C-terminal domain-like"/>
    <property type="match status" value="1"/>
</dbReference>
<dbReference type="Pfam" id="PF14748">
    <property type="entry name" value="P5CR_dimer"/>
    <property type="match status" value="1"/>
</dbReference>
<dbReference type="InterPro" id="IPR036291">
    <property type="entry name" value="NAD(P)-bd_dom_sf"/>
</dbReference>
<dbReference type="EMBL" id="DMVW01000087">
    <property type="protein sequence ID" value="HAR51940.1"/>
    <property type="molecule type" value="Genomic_DNA"/>
</dbReference>
<evidence type="ECO:0000259" key="4">
    <source>
        <dbReference type="Pfam" id="PF14748"/>
    </source>
</evidence>
<evidence type="ECO:0000256" key="1">
    <source>
        <dbReference type="ARBA" id="ARBA00005525"/>
    </source>
</evidence>
<proteinExistence type="inferred from homology"/>
<comment type="catalytic activity">
    <reaction evidence="3">
        <text>L-proline + NAD(+) = (S)-1-pyrroline-5-carboxylate + NADH + 2 H(+)</text>
        <dbReference type="Rhea" id="RHEA:14105"/>
        <dbReference type="ChEBI" id="CHEBI:15378"/>
        <dbReference type="ChEBI" id="CHEBI:17388"/>
        <dbReference type="ChEBI" id="CHEBI:57540"/>
        <dbReference type="ChEBI" id="CHEBI:57945"/>
        <dbReference type="ChEBI" id="CHEBI:60039"/>
        <dbReference type="EC" id="1.5.1.2"/>
    </reaction>
</comment>
<comment type="catalytic activity">
    <reaction evidence="3">
        <text>L-proline + NADP(+) = (S)-1-pyrroline-5-carboxylate + NADPH + 2 H(+)</text>
        <dbReference type="Rhea" id="RHEA:14109"/>
        <dbReference type="ChEBI" id="CHEBI:15378"/>
        <dbReference type="ChEBI" id="CHEBI:17388"/>
        <dbReference type="ChEBI" id="CHEBI:57783"/>
        <dbReference type="ChEBI" id="CHEBI:58349"/>
        <dbReference type="ChEBI" id="CHEBI:60039"/>
        <dbReference type="EC" id="1.5.1.2"/>
    </reaction>
</comment>
<dbReference type="GO" id="GO:0004735">
    <property type="term" value="F:pyrroline-5-carboxylate reductase activity"/>
    <property type="evidence" value="ECO:0007669"/>
    <property type="project" value="UniProtKB-UniRule"/>
</dbReference>
<dbReference type="PANTHER" id="PTHR11645">
    <property type="entry name" value="PYRROLINE-5-CARBOXYLATE REDUCTASE"/>
    <property type="match status" value="1"/>
</dbReference>
<dbReference type="PANTHER" id="PTHR11645:SF0">
    <property type="entry name" value="PYRROLINE-5-CARBOXYLATE REDUCTASE 3"/>
    <property type="match status" value="1"/>
</dbReference>
<keyword evidence="3" id="KW-0521">NADP</keyword>
<dbReference type="Proteomes" id="UP000264719">
    <property type="component" value="Unassembled WGS sequence"/>
</dbReference>
<dbReference type="InterPro" id="IPR000304">
    <property type="entry name" value="Pyrroline-COOH_reductase"/>
</dbReference>
<evidence type="ECO:0000313" key="5">
    <source>
        <dbReference type="EMBL" id="HAR51940.1"/>
    </source>
</evidence>
<dbReference type="SUPFAM" id="SSF51735">
    <property type="entry name" value="NAD(P)-binding Rossmann-fold domains"/>
    <property type="match status" value="1"/>
</dbReference>
<evidence type="ECO:0000256" key="2">
    <source>
        <dbReference type="ARBA" id="ARBA00023002"/>
    </source>
</evidence>
<name>A0A348WBM8_9RHOB</name>
<dbReference type="RefSeq" id="WP_339852327.1">
    <property type="nucleotide sequence ID" value="NZ_CAXAXR010000003.1"/>
</dbReference>
<keyword evidence="3" id="KW-0963">Cytoplasm</keyword>
<comment type="caution">
    <text evidence="5">The sequence shown here is derived from an EMBL/GenBank/DDBJ whole genome shotgun (WGS) entry which is preliminary data.</text>
</comment>
<dbReference type="EC" id="1.5.1.2" evidence="3"/>
<keyword evidence="3" id="KW-0028">Amino-acid biosynthesis</keyword>
<dbReference type="UniPathway" id="UPA00098">
    <property type="reaction ID" value="UER00361"/>
</dbReference>
<comment type="similarity">
    <text evidence="1 3">Belongs to the pyrroline-5-carboxylate reductase family.</text>
</comment>